<accession>A0AAW5B869</accession>
<comment type="caution">
    <text evidence="1">The sequence shown here is derived from an EMBL/GenBank/DDBJ whole genome shotgun (WGS) entry which is preliminary data.</text>
</comment>
<name>A0AAW5B869_9BACI</name>
<evidence type="ECO:0000313" key="1">
    <source>
        <dbReference type="EMBL" id="MCG3420397.1"/>
    </source>
</evidence>
<reference evidence="1 2" key="1">
    <citation type="journal article" date="2022" name="Evol. Bioinform. Online">
        <title>Draft Genome Sequence of Oceanobacillus jordanicus Strain GSFE11, a Halotolerant Plant Growth-Promoting Bacterial Endophyte Isolated From the Jordan Valley.</title>
        <authorList>
            <person name="Alhindi T."/>
            <person name="Albdaiwi R."/>
        </authorList>
    </citation>
    <scope>NUCLEOTIDE SEQUENCE [LARGE SCALE GENOMIC DNA]</scope>
    <source>
        <strain evidence="1 2">GSFE11</strain>
    </source>
</reference>
<protein>
    <submittedName>
        <fullName evidence="1">Uncharacterized protein</fullName>
    </submittedName>
</protein>
<organism evidence="1 2">
    <name type="scientific">Oceanobacillus jordanicus</name>
    <dbReference type="NCBI Taxonomy" id="2867266"/>
    <lineage>
        <taxon>Bacteria</taxon>
        <taxon>Bacillati</taxon>
        <taxon>Bacillota</taxon>
        <taxon>Bacilli</taxon>
        <taxon>Bacillales</taxon>
        <taxon>Bacillaceae</taxon>
        <taxon>Oceanobacillus</taxon>
    </lineage>
</organism>
<dbReference type="AlphaFoldDB" id="A0AAW5B869"/>
<dbReference type="Proteomes" id="UP001199631">
    <property type="component" value="Unassembled WGS sequence"/>
</dbReference>
<gene>
    <name evidence="1" type="ORF">K3T81_14725</name>
</gene>
<dbReference type="RefSeq" id="WP_238020776.1">
    <property type="nucleotide sequence ID" value="NZ_JAIFZM010000013.1"/>
</dbReference>
<sequence>MSLIRAEVKIKGIRPLLFNNFTINSIPLIKEEKPGVAGNNPEEWKKTYQVTSEGQLYLNPDYIFSCIRSGARYTPKGRGTMESIVSASLQVIDERILLNRFVPNEDELTNDNSKDVYIDVRPVSRRGVKNIRYRLASSAGWESKFVIMWENTLINRQQMEAFCLDAGAFAGLGDGRKIGYGRFEVVNFNILREKLNA</sequence>
<evidence type="ECO:0000313" key="2">
    <source>
        <dbReference type="Proteomes" id="UP001199631"/>
    </source>
</evidence>
<proteinExistence type="predicted"/>
<keyword evidence="2" id="KW-1185">Reference proteome</keyword>
<dbReference type="EMBL" id="JAIFZM010000013">
    <property type="protein sequence ID" value="MCG3420397.1"/>
    <property type="molecule type" value="Genomic_DNA"/>
</dbReference>